<dbReference type="InterPro" id="IPR011705">
    <property type="entry name" value="BACK"/>
</dbReference>
<comment type="caution">
    <text evidence="2">The sequence shown here is derived from an EMBL/GenBank/DDBJ whole genome shotgun (WGS) entry which is preliminary data.</text>
</comment>
<dbReference type="Pfam" id="PF07707">
    <property type="entry name" value="BACK"/>
    <property type="match status" value="1"/>
</dbReference>
<dbReference type="Proteomes" id="UP000789342">
    <property type="component" value="Unassembled WGS sequence"/>
</dbReference>
<name>A0A9N9N591_9GLOM</name>
<dbReference type="AlphaFoldDB" id="A0A9N9N591"/>
<evidence type="ECO:0000313" key="2">
    <source>
        <dbReference type="EMBL" id="CAG8701523.1"/>
    </source>
</evidence>
<gene>
    <name evidence="2" type="ORF">AMORRO_LOCUS12163</name>
</gene>
<dbReference type="EMBL" id="CAJVPV010017130">
    <property type="protein sequence ID" value="CAG8701523.1"/>
    <property type="molecule type" value="Genomic_DNA"/>
</dbReference>
<proteinExistence type="predicted"/>
<evidence type="ECO:0000259" key="1">
    <source>
        <dbReference type="PROSITE" id="PS51886"/>
    </source>
</evidence>
<organism evidence="2 3">
    <name type="scientific">Acaulospora morrowiae</name>
    <dbReference type="NCBI Taxonomy" id="94023"/>
    <lineage>
        <taxon>Eukaryota</taxon>
        <taxon>Fungi</taxon>
        <taxon>Fungi incertae sedis</taxon>
        <taxon>Mucoromycota</taxon>
        <taxon>Glomeromycotina</taxon>
        <taxon>Glomeromycetes</taxon>
        <taxon>Diversisporales</taxon>
        <taxon>Acaulosporaceae</taxon>
        <taxon>Acaulospora</taxon>
    </lineage>
</organism>
<reference evidence="2" key="1">
    <citation type="submission" date="2021-06" db="EMBL/GenBank/DDBJ databases">
        <authorList>
            <person name="Kallberg Y."/>
            <person name="Tangrot J."/>
            <person name="Rosling A."/>
        </authorList>
    </citation>
    <scope>NUCLEOTIDE SEQUENCE</scope>
    <source>
        <strain evidence="2">CL551</strain>
    </source>
</reference>
<keyword evidence="3" id="KW-1185">Reference proteome</keyword>
<dbReference type="Pfam" id="PF07534">
    <property type="entry name" value="TLD"/>
    <property type="match status" value="1"/>
</dbReference>
<feature type="domain" description="TLDc" evidence="1">
    <location>
        <begin position="150"/>
        <end position="329"/>
    </location>
</feature>
<protein>
    <submittedName>
        <fullName evidence="2">7682_t:CDS:1</fullName>
    </submittedName>
</protein>
<evidence type="ECO:0000313" key="3">
    <source>
        <dbReference type="Proteomes" id="UP000789342"/>
    </source>
</evidence>
<feature type="non-terminal residue" evidence="2">
    <location>
        <position position="1"/>
    </location>
</feature>
<dbReference type="PROSITE" id="PS51886">
    <property type="entry name" value="TLDC"/>
    <property type="match status" value="1"/>
</dbReference>
<dbReference type="Gene3D" id="1.25.40.420">
    <property type="match status" value="1"/>
</dbReference>
<accession>A0A9N9N591</accession>
<dbReference type="InterPro" id="IPR006571">
    <property type="entry name" value="TLDc_dom"/>
</dbReference>
<sequence>CKELQEYCLESICDDPEPFFASKDFLSLDKEILLMLITRDDLGMEEVDIWEHLIRWGCYQISGIRQTNPLNAKNFSEINFQDLKKTLDPFIPHVRFHNISLNDFFSKVHPYKKVLPNSLVDDMMSFLIAGTKLKQKKLPVRVSSSIVESKIITRRHATILSNWIRRKGAKAKGNQHQFTLLYRGTRDGFDANAFHKKVNGQGQAIVIIKVKDSGEIIGGFNASGWCSKKIRKFGRRPYISEYYDRGWIKNSDHFIFSFGSRDDYKTMKIGRLIDKRYGVYDYGGSMIEFGGSDLLLDGTIGTCNRNYYDQCILDTDTFIAEELEVFQVNKEHVKSIKKRILNNGFFLEKNERC</sequence>
<dbReference type="OrthoDB" id="5948799at2759"/>